<evidence type="ECO:0000313" key="1">
    <source>
        <dbReference type="EMBL" id="PKT70731.1"/>
    </source>
</evidence>
<gene>
    <name evidence="1" type="ORF">CW362_22730</name>
</gene>
<keyword evidence="2" id="KW-1185">Reference proteome</keyword>
<protein>
    <submittedName>
        <fullName evidence="1">Uncharacterized protein</fullName>
    </submittedName>
</protein>
<sequence length="61" mass="6117">MSGALDRVAQALAGASEDEVGVALSAAGISVPRPSVPSAPLRTPLPGPEASLHIVSEVEWV</sequence>
<dbReference type="EMBL" id="PJOS01000045">
    <property type="protein sequence ID" value="PKT70731.1"/>
    <property type="molecule type" value="Genomic_DNA"/>
</dbReference>
<proteinExistence type="predicted"/>
<accession>A0A2I0SLE8</accession>
<dbReference type="AlphaFoldDB" id="A0A2I0SLE8"/>
<dbReference type="Proteomes" id="UP000236178">
    <property type="component" value="Unassembled WGS sequence"/>
</dbReference>
<organism evidence="1 2">
    <name type="scientific">Streptomyces populi</name>
    <dbReference type="NCBI Taxonomy" id="2058924"/>
    <lineage>
        <taxon>Bacteria</taxon>
        <taxon>Bacillati</taxon>
        <taxon>Actinomycetota</taxon>
        <taxon>Actinomycetes</taxon>
        <taxon>Kitasatosporales</taxon>
        <taxon>Streptomycetaceae</taxon>
        <taxon>Streptomyces</taxon>
    </lineage>
</organism>
<comment type="caution">
    <text evidence="1">The sequence shown here is derived from an EMBL/GenBank/DDBJ whole genome shotgun (WGS) entry which is preliminary data.</text>
</comment>
<evidence type="ECO:0000313" key="2">
    <source>
        <dbReference type="Proteomes" id="UP000236178"/>
    </source>
</evidence>
<reference evidence="1 2" key="1">
    <citation type="submission" date="2017-12" db="EMBL/GenBank/DDBJ databases">
        <title>Streptomyces populusis sp. nov., a novel endophytic actinobacterium isolated from stems of Populus adenopoda Maxim.</title>
        <authorList>
            <person name="Wang Z."/>
        </authorList>
    </citation>
    <scope>NUCLEOTIDE SEQUENCE [LARGE SCALE GENOMIC DNA]</scope>
    <source>
        <strain evidence="1 2">A249</strain>
    </source>
</reference>
<name>A0A2I0SLE8_9ACTN</name>